<feature type="region of interest" description="Disordered" evidence="1">
    <location>
        <begin position="32"/>
        <end position="52"/>
    </location>
</feature>
<feature type="domain" description="MBG" evidence="3">
    <location>
        <begin position="480"/>
        <end position="541"/>
    </location>
</feature>
<dbReference type="Proteomes" id="UP000886721">
    <property type="component" value="Unassembled WGS sequence"/>
</dbReference>
<gene>
    <name evidence="4" type="ORF">H9735_10165</name>
</gene>
<evidence type="ECO:0000259" key="3">
    <source>
        <dbReference type="Pfam" id="PF18887"/>
    </source>
</evidence>
<evidence type="ECO:0000256" key="1">
    <source>
        <dbReference type="SAM" id="MobiDB-lite"/>
    </source>
</evidence>
<feature type="signal peptide" evidence="2">
    <location>
        <begin position="1"/>
        <end position="30"/>
    </location>
</feature>
<name>A0A9D1WYR5_9FIRM</name>
<keyword evidence="2" id="KW-0732">Signal</keyword>
<protein>
    <recommendedName>
        <fullName evidence="3">MBG domain-containing protein</fullName>
    </recommendedName>
</protein>
<feature type="domain" description="MBG" evidence="3">
    <location>
        <begin position="657"/>
        <end position="707"/>
    </location>
</feature>
<reference evidence="4" key="2">
    <citation type="submission" date="2021-04" db="EMBL/GenBank/DDBJ databases">
        <authorList>
            <person name="Gilroy R."/>
        </authorList>
    </citation>
    <scope>NUCLEOTIDE SEQUENCE</scope>
    <source>
        <strain evidence="4">CHK191-13928</strain>
    </source>
</reference>
<reference evidence="4" key="1">
    <citation type="journal article" date="2021" name="PeerJ">
        <title>Extensive microbial diversity within the chicken gut microbiome revealed by metagenomics and culture.</title>
        <authorList>
            <person name="Gilroy R."/>
            <person name="Ravi A."/>
            <person name="Getino M."/>
            <person name="Pursley I."/>
            <person name="Horton D.L."/>
            <person name="Alikhan N.F."/>
            <person name="Baker D."/>
            <person name="Gharbi K."/>
            <person name="Hall N."/>
            <person name="Watson M."/>
            <person name="Adriaenssens E.M."/>
            <person name="Foster-Nyarko E."/>
            <person name="Jarju S."/>
            <person name="Secka A."/>
            <person name="Antonio M."/>
            <person name="Oren A."/>
            <person name="Chaudhuri R.R."/>
            <person name="La Ragione R."/>
            <person name="Hildebrand F."/>
            <person name="Pallen M.J."/>
        </authorList>
    </citation>
    <scope>NUCLEOTIDE SEQUENCE</scope>
    <source>
        <strain evidence="4">CHK191-13928</strain>
    </source>
</reference>
<accession>A0A9D1WYR5</accession>
<feature type="domain" description="MBG" evidence="3">
    <location>
        <begin position="404"/>
        <end position="461"/>
    </location>
</feature>
<sequence>MRKGIKKLVSGILSGLLLLTLLQTGVTVQAETGDTGVQPNSTPVPYTENTGDFTVTGGTYGTDYEYDENNDVLIIRTSTELTITTNGKPTSGMIWGQSSDKFNIVLQDVYLTGTKNDTHINFFGNLNLTISGTNKIDVTGYGLECVNLTITSVSTGSLVLAGTVMDLRLGGDYATGNLTVNGGTLAYNKAEISGTTTVNAPGTIKQIAPAPALSSDNVARTKNSLTVNGTFDTAAYGNVEYQWDGGTWGASASLSGLTAGSGHSVAVRYKGNDQYWQSDASTTVSVSTLKDGSTLIAEPSELKGTYGQLLSDVSLPEGWSWENSSTTLTVGASSYPAVFDTVKHEADDYDFTGITGYDSAKKEVKRNLTIAVEKADSMVTITTEKMDKKYDKEAVSDPEVKKTGSTKDVTFTWYQKTQDGTWKELSSAPVNAGSYKVEARVEADDNYKEASAEKEFVISKAENKWTKELSMEGWTYGEKAKTPTAEAKFGDVTFSYSKDKDGTYSQNVPTEAGIWYVKASVTGNDNYTGLETTASFKIGKADSKVTITTEKMDKKYDKKAVSDPEVKKTGSTKDVTFTWYQKTQDGTWKELSSAPVNAGSYKVEASVEADTNYKEASAEKEFVISKAENEWIKNLSMKGWIYGEKANLPTAEAKFGEVTFSYSKDKDGTYSKDVPTEAGTWYVKATVAGNDNYTGLEAITSFRIAQADSKVTIT</sequence>
<organism evidence="4 5">
    <name type="scientific">Candidatus Anaerostipes excrementavium</name>
    <dbReference type="NCBI Taxonomy" id="2838463"/>
    <lineage>
        <taxon>Bacteria</taxon>
        <taxon>Bacillati</taxon>
        <taxon>Bacillota</taxon>
        <taxon>Clostridia</taxon>
        <taxon>Lachnospirales</taxon>
        <taxon>Lachnospiraceae</taxon>
        <taxon>Anaerostipes</taxon>
    </lineage>
</organism>
<feature type="domain" description="MBG" evidence="3">
    <location>
        <begin position="569"/>
        <end position="627"/>
    </location>
</feature>
<evidence type="ECO:0000313" key="4">
    <source>
        <dbReference type="EMBL" id="HIX68465.1"/>
    </source>
</evidence>
<dbReference type="InterPro" id="IPR043772">
    <property type="entry name" value="MBG_3"/>
</dbReference>
<dbReference type="Pfam" id="PF18887">
    <property type="entry name" value="MBG_3"/>
    <property type="match status" value="4"/>
</dbReference>
<evidence type="ECO:0000256" key="2">
    <source>
        <dbReference type="SAM" id="SignalP"/>
    </source>
</evidence>
<comment type="caution">
    <text evidence="4">The sequence shown here is derived from an EMBL/GenBank/DDBJ whole genome shotgun (WGS) entry which is preliminary data.</text>
</comment>
<evidence type="ECO:0000313" key="5">
    <source>
        <dbReference type="Proteomes" id="UP000886721"/>
    </source>
</evidence>
<dbReference type="AlphaFoldDB" id="A0A9D1WYR5"/>
<proteinExistence type="predicted"/>
<feature type="non-terminal residue" evidence="4">
    <location>
        <position position="714"/>
    </location>
</feature>
<feature type="chain" id="PRO_5038701445" description="MBG domain-containing protein" evidence="2">
    <location>
        <begin position="31"/>
        <end position="714"/>
    </location>
</feature>
<dbReference type="EMBL" id="DXEM01000031">
    <property type="protein sequence ID" value="HIX68465.1"/>
    <property type="molecule type" value="Genomic_DNA"/>
</dbReference>